<evidence type="ECO:0000313" key="3">
    <source>
        <dbReference type="Proteomes" id="UP001598130"/>
    </source>
</evidence>
<keyword evidence="3" id="KW-1185">Reference proteome</keyword>
<dbReference type="InterPro" id="IPR029058">
    <property type="entry name" value="AB_hydrolase_fold"/>
</dbReference>
<comment type="caution">
    <text evidence="2">The sequence shown here is derived from an EMBL/GenBank/DDBJ whole genome shotgun (WGS) entry which is preliminary data.</text>
</comment>
<dbReference type="GO" id="GO:0016787">
    <property type="term" value="F:hydrolase activity"/>
    <property type="evidence" value="ECO:0007669"/>
    <property type="project" value="UniProtKB-KW"/>
</dbReference>
<organism evidence="2 3">
    <name type="scientific">Phenylobacterium ferrooxidans</name>
    <dbReference type="NCBI Taxonomy" id="2982689"/>
    <lineage>
        <taxon>Bacteria</taxon>
        <taxon>Pseudomonadati</taxon>
        <taxon>Pseudomonadota</taxon>
        <taxon>Alphaproteobacteria</taxon>
        <taxon>Caulobacterales</taxon>
        <taxon>Caulobacteraceae</taxon>
        <taxon>Phenylobacterium</taxon>
    </lineage>
</organism>
<name>A0ABW6CZJ9_9CAUL</name>
<gene>
    <name evidence="2" type="ORF">OCL97_16790</name>
</gene>
<reference evidence="2 3" key="1">
    <citation type="submission" date="2022-09" db="EMBL/GenBank/DDBJ databases">
        <title>New species of Phenylobacterium.</title>
        <authorList>
            <person name="Mieszkin S."/>
        </authorList>
    </citation>
    <scope>NUCLEOTIDE SEQUENCE [LARGE SCALE GENOMIC DNA]</scope>
    <source>
        <strain evidence="2 3">HK31-G</strain>
    </source>
</reference>
<proteinExistence type="predicted"/>
<dbReference type="SUPFAM" id="SSF53474">
    <property type="entry name" value="alpha/beta-Hydrolases"/>
    <property type="match status" value="1"/>
</dbReference>
<dbReference type="InterPro" id="IPR000073">
    <property type="entry name" value="AB_hydrolase_1"/>
</dbReference>
<evidence type="ECO:0000259" key="1">
    <source>
        <dbReference type="Pfam" id="PF12697"/>
    </source>
</evidence>
<keyword evidence="2" id="KW-0378">Hydrolase</keyword>
<dbReference type="Gene3D" id="3.40.50.1820">
    <property type="entry name" value="alpha/beta hydrolase"/>
    <property type="match status" value="1"/>
</dbReference>
<dbReference type="Proteomes" id="UP001598130">
    <property type="component" value="Unassembled WGS sequence"/>
</dbReference>
<dbReference type="RefSeq" id="WP_377371011.1">
    <property type="nucleotide sequence ID" value="NZ_JAOTJD010000036.1"/>
</dbReference>
<protein>
    <submittedName>
        <fullName evidence="2">Alpha/beta hydrolase</fullName>
    </submittedName>
</protein>
<dbReference type="Pfam" id="PF12697">
    <property type="entry name" value="Abhydrolase_6"/>
    <property type="match status" value="1"/>
</dbReference>
<accession>A0ABW6CZJ9</accession>
<feature type="domain" description="AB hydrolase-1" evidence="1">
    <location>
        <begin position="3"/>
        <end position="248"/>
    </location>
</feature>
<sequence length="259" mass="27636">MTVVYFHGQPGSPAELDLVFPDRREHQERVHAPDRATDRPDLSLSAYLDHLTADVLQRRPEGQIRLVGFSLGSYVAVEVGLRLEALGRGRDLSLDLVSAAAPLDCGDFLPDMAGGAVFALARNQPRLFSALTSVQGGLSRVAPGLLFAQIFAGAAGADAQLARDPAFQTTVRGMIAHSLARGARAYQREILGYVAQPAQRLAGLRAPITLWQGDADTWTPPAMAQAIVAVRPATLRRFPGLSHYSTLQAALPQILAGAA</sequence>
<evidence type="ECO:0000313" key="2">
    <source>
        <dbReference type="EMBL" id="MFD3265617.1"/>
    </source>
</evidence>
<dbReference type="EMBL" id="JAOTJD010000036">
    <property type="protein sequence ID" value="MFD3265617.1"/>
    <property type="molecule type" value="Genomic_DNA"/>
</dbReference>